<proteinExistence type="predicted"/>
<name>A0ABT4UKC9_9BACT</name>
<sequence length="196" mass="22325">MFRYQLLYIVVLFSIFTAACGSKNELPKEPQLIIAVQSLQQLATVEYTISKVIKANDNKTWYTIGDRKILFTSNAKIKAGIDLSKLQAENITVNGKSISIKLPEPEIFSINIPPDEIKEAYSEKGFWRDEFSAEEKQQLLQQAETQIKQAAYDPQLGILNQAKLSTQTYLTNLLTSLGFEQVYLYYGDKNPLFRLD</sequence>
<comment type="caution">
    <text evidence="1">The sequence shown here is derived from an EMBL/GenBank/DDBJ whole genome shotgun (WGS) entry which is preliminary data.</text>
</comment>
<dbReference type="EMBL" id="JAQGEF010000009">
    <property type="protein sequence ID" value="MDA3615059.1"/>
    <property type="molecule type" value="Genomic_DNA"/>
</dbReference>
<keyword evidence="2" id="KW-1185">Reference proteome</keyword>
<dbReference type="InterPro" id="IPR025324">
    <property type="entry name" value="DUF4230"/>
</dbReference>
<dbReference type="Proteomes" id="UP001210231">
    <property type="component" value="Unassembled WGS sequence"/>
</dbReference>
<accession>A0ABT4UKC9</accession>
<reference evidence="1 2" key="1">
    <citation type="submission" date="2022-12" db="EMBL/GenBank/DDBJ databases">
        <title>Chitinophagaceae gen. sp. nov., a new member of the family Chitinophagaceae, isolated from soil in a chemical factory.</title>
        <authorList>
            <person name="Ke Z."/>
        </authorList>
    </citation>
    <scope>NUCLEOTIDE SEQUENCE [LARGE SCALE GENOMIC DNA]</scope>
    <source>
        <strain evidence="1 2">LY-5</strain>
    </source>
</reference>
<gene>
    <name evidence="1" type="ORF">O3P16_09590</name>
</gene>
<dbReference type="PROSITE" id="PS51257">
    <property type="entry name" value="PROKAR_LIPOPROTEIN"/>
    <property type="match status" value="1"/>
</dbReference>
<organism evidence="1 2">
    <name type="scientific">Polluticaenibacter yanchengensis</name>
    <dbReference type="NCBI Taxonomy" id="3014562"/>
    <lineage>
        <taxon>Bacteria</taxon>
        <taxon>Pseudomonadati</taxon>
        <taxon>Bacteroidota</taxon>
        <taxon>Chitinophagia</taxon>
        <taxon>Chitinophagales</taxon>
        <taxon>Chitinophagaceae</taxon>
        <taxon>Polluticaenibacter</taxon>
    </lineage>
</organism>
<dbReference type="RefSeq" id="WP_407031384.1">
    <property type="nucleotide sequence ID" value="NZ_JAQGEF010000009.1"/>
</dbReference>
<evidence type="ECO:0000313" key="2">
    <source>
        <dbReference type="Proteomes" id="UP001210231"/>
    </source>
</evidence>
<evidence type="ECO:0000313" key="1">
    <source>
        <dbReference type="EMBL" id="MDA3615059.1"/>
    </source>
</evidence>
<dbReference type="Pfam" id="PF14014">
    <property type="entry name" value="DUF4230"/>
    <property type="match status" value="1"/>
</dbReference>
<protein>
    <submittedName>
        <fullName evidence="1">DUF4230 domain-containing protein</fullName>
    </submittedName>
</protein>